<feature type="transmembrane region" description="Helical" evidence="7">
    <location>
        <begin position="42"/>
        <end position="65"/>
    </location>
</feature>
<evidence type="ECO:0000256" key="2">
    <source>
        <dbReference type="ARBA" id="ARBA00011070"/>
    </source>
</evidence>
<dbReference type="InterPro" id="IPR007430">
    <property type="entry name" value="VirB8"/>
</dbReference>
<evidence type="ECO:0000256" key="1">
    <source>
        <dbReference type="ARBA" id="ARBA00004162"/>
    </source>
</evidence>
<dbReference type="Gene3D" id="3.10.450.230">
    <property type="entry name" value="VirB8 protein"/>
    <property type="match status" value="1"/>
</dbReference>
<keyword evidence="6 7" id="KW-0472">Membrane</keyword>
<dbReference type="InterPro" id="IPR032710">
    <property type="entry name" value="NTF2-like_dom_sf"/>
</dbReference>
<evidence type="ECO:0000256" key="6">
    <source>
        <dbReference type="ARBA" id="ARBA00023136"/>
    </source>
</evidence>
<dbReference type="PIRSF" id="PIRSF003299">
    <property type="entry name" value="VirB8_PtlE"/>
    <property type="match status" value="1"/>
</dbReference>
<evidence type="ECO:0000256" key="4">
    <source>
        <dbReference type="ARBA" id="ARBA00022692"/>
    </source>
</evidence>
<dbReference type="SUPFAM" id="SSF54427">
    <property type="entry name" value="NTF2-like"/>
    <property type="match status" value="1"/>
</dbReference>
<gene>
    <name evidence="9" type="ORF">G6N76_22920</name>
</gene>
<evidence type="ECO:0000256" key="5">
    <source>
        <dbReference type="ARBA" id="ARBA00022989"/>
    </source>
</evidence>
<evidence type="ECO:0000259" key="8">
    <source>
        <dbReference type="Pfam" id="PF04335"/>
    </source>
</evidence>
<dbReference type="RefSeq" id="WP_163906466.1">
    <property type="nucleotide sequence ID" value="NZ_CP048428.1"/>
</dbReference>
<reference evidence="9 10" key="1">
    <citation type="submission" date="2020-02" db="EMBL/GenBank/DDBJ databases">
        <title>Genome sequence of the type strain CCBAU10050 of Rhizobium daejeonense.</title>
        <authorList>
            <person name="Gao J."/>
            <person name="Sun J."/>
        </authorList>
    </citation>
    <scope>NUCLEOTIDE SEQUENCE [LARGE SCALE GENOMIC DNA]</scope>
    <source>
        <strain evidence="9 10">CCBAU10050</strain>
    </source>
</reference>
<dbReference type="EMBL" id="JAAKZH010000012">
    <property type="protein sequence ID" value="NGO66524.1"/>
    <property type="molecule type" value="Genomic_DNA"/>
</dbReference>
<keyword evidence="5 7" id="KW-1133">Transmembrane helix</keyword>
<dbReference type="GO" id="GO:0005886">
    <property type="term" value="C:plasma membrane"/>
    <property type="evidence" value="ECO:0007669"/>
    <property type="project" value="UniProtKB-SubCell"/>
</dbReference>
<comment type="caution">
    <text evidence="9">The sequence shown here is derived from an EMBL/GenBank/DDBJ whole genome shotgun (WGS) entry which is preliminary data.</text>
</comment>
<proteinExistence type="inferred from homology"/>
<comment type="similarity">
    <text evidence="2">Belongs to the virB8 family.</text>
</comment>
<comment type="subcellular location">
    <subcellularLocation>
        <location evidence="1">Cell membrane</location>
        <topology evidence="1">Single-pass membrane protein</topology>
    </subcellularLocation>
</comment>
<dbReference type="InterPro" id="IPR026264">
    <property type="entry name" value="VirB8/PtlE"/>
</dbReference>
<dbReference type="Pfam" id="PF04335">
    <property type="entry name" value="VirB8"/>
    <property type="match status" value="1"/>
</dbReference>
<name>A0A6M1RXH5_9HYPH</name>
<organism evidence="9 10">
    <name type="scientific">Rhizobium daejeonense</name>
    <dbReference type="NCBI Taxonomy" id="240521"/>
    <lineage>
        <taxon>Bacteria</taxon>
        <taxon>Pseudomonadati</taxon>
        <taxon>Pseudomonadota</taxon>
        <taxon>Alphaproteobacteria</taxon>
        <taxon>Hyphomicrobiales</taxon>
        <taxon>Rhizobiaceae</taxon>
        <taxon>Rhizobium/Agrobacterium group</taxon>
        <taxon>Rhizobium</taxon>
    </lineage>
</organism>
<keyword evidence="10" id="KW-1185">Reference proteome</keyword>
<keyword evidence="4 7" id="KW-0812">Transmembrane</keyword>
<evidence type="ECO:0000256" key="7">
    <source>
        <dbReference type="SAM" id="Phobius"/>
    </source>
</evidence>
<dbReference type="Proteomes" id="UP000477849">
    <property type="component" value="Unassembled WGS sequence"/>
</dbReference>
<dbReference type="GO" id="GO:0030255">
    <property type="term" value="P:protein secretion by the type IV secretion system"/>
    <property type="evidence" value="ECO:0007669"/>
    <property type="project" value="InterPro"/>
</dbReference>
<feature type="domain" description="Bacterial virulence protein VirB8" evidence="8">
    <location>
        <begin position="25"/>
        <end position="231"/>
    </location>
</feature>
<evidence type="ECO:0000313" key="9">
    <source>
        <dbReference type="EMBL" id="NGO66524.1"/>
    </source>
</evidence>
<accession>A0A6M1RXH5</accession>
<sequence>MTNEDAAANTPETPPIDLTAYWKAGASWEAELYRKERRSRKIAWTVATVAGISTLLSLSALNLLVPLKQFEAVVVIADKTTGFVEVARSLIESKLSENDAIKTANIVRYIRARETYDPRALKDNYDLAQLYSTGQAAADLRHEFEPSNPQSKDKLLGRDTRIAVTIKSVSFLNASTATVRFSTETRRDNTLRREHWVSVVRFRYTTAPLKNEYRFDNPLGFQATEYRRDQESLPEVLPADKAAR</sequence>
<evidence type="ECO:0000313" key="10">
    <source>
        <dbReference type="Proteomes" id="UP000477849"/>
    </source>
</evidence>
<protein>
    <recommendedName>
        <fullName evidence="3">Type IV secretion system protein virB8</fullName>
    </recommendedName>
</protein>
<dbReference type="AlphaFoldDB" id="A0A6M1RXH5"/>
<dbReference type="CDD" id="cd16424">
    <property type="entry name" value="VirB8"/>
    <property type="match status" value="1"/>
</dbReference>
<evidence type="ECO:0000256" key="3">
    <source>
        <dbReference type="ARBA" id="ARBA00014420"/>
    </source>
</evidence>